<comment type="caution">
    <text evidence="1">The sequence shown here is derived from an EMBL/GenBank/DDBJ whole genome shotgun (WGS) entry which is preliminary data.</text>
</comment>
<dbReference type="AlphaFoldDB" id="A0A9Q0FXC8"/>
<evidence type="ECO:0000313" key="1">
    <source>
        <dbReference type="EMBL" id="KAJ4839644.1"/>
    </source>
</evidence>
<dbReference type="EMBL" id="JAKUCV010003245">
    <property type="protein sequence ID" value="KAJ4839644.1"/>
    <property type="molecule type" value="Genomic_DNA"/>
</dbReference>
<feature type="non-terminal residue" evidence="1">
    <location>
        <position position="138"/>
    </location>
</feature>
<accession>A0A9Q0FXC8</accession>
<dbReference type="Proteomes" id="UP001141552">
    <property type="component" value="Unassembled WGS sequence"/>
</dbReference>
<keyword evidence="2" id="KW-1185">Reference proteome</keyword>
<evidence type="ECO:0000313" key="2">
    <source>
        <dbReference type="Proteomes" id="UP001141552"/>
    </source>
</evidence>
<sequence>MRSNNDGRHLRWRPSNIGTKQEWQGRNKNIRMGNRAESPTLKVENPVMANAFYDENAYILYMKNDAEAKSAKLSSIIERLGATNPDSMPPSKVMKQLAAAVVLFTLKGKGRPDPFCKKSSVLCEREDNLLTSEPGGDE</sequence>
<gene>
    <name evidence="1" type="ORF">Tsubulata_031977</name>
</gene>
<protein>
    <submittedName>
        <fullName evidence="1">Uncharacterized protein</fullName>
    </submittedName>
</protein>
<reference evidence="1" key="1">
    <citation type="submission" date="2022-02" db="EMBL/GenBank/DDBJ databases">
        <authorList>
            <person name="Henning P.M."/>
            <person name="McCubbin A.G."/>
            <person name="Shore J.S."/>
        </authorList>
    </citation>
    <scope>NUCLEOTIDE SEQUENCE</scope>
    <source>
        <strain evidence="1">F60SS</strain>
        <tissue evidence="1">Leaves</tissue>
    </source>
</reference>
<dbReference type="OrthoDB" id="5391403at2759"/>
<organism evidence="1 2">
    <name type="scientific">Turnera subulata</name>
    <dbReference type="NCBI Taxonomy" id="218843"/>
    <lineage>
        <taxon>Eukaryota</taxon>
        <taxon>Viridiplantae</taxon>
        <taxon>Streptophyta</taxon>
        <taxon>Embryophyta</taxon>
        <taxon>Tracheophyta</taxon>
        <taxon>Spermatophyta</taxon>
        <taxon>Magnoliopsida</taxon>
        <taxon>eudicotyledons</taxon>
        <taxon>Gunneridae</taxon>
        <taxon>Pentapetalae</taxon>
        <taxon>rosids</taxon>
        <taxon>fabids</taxon>
        <taxon>Malpighiales</taxon>
        <taxon>Passifloraceae</taxon>
        <taxon>Turnera</taxon>
    </lineage>
</organism>
<proteinExistence type="predicted"/>
<reference evidence="1" key="2">
    <citation type="journal article" date="2023" name="Plants (Basel)">
        <title>Annotation of the Turnera subulata (Passifloraceae) Draft Genome Reveals the S-Locus Evolved after the Divergence of Turneroideae from Passifloroideae in a Stepwise Manner.</title>
        <authorList>
            <person name="Henning P.M."/>
            <person name="Roalson E.H."/>
            <person name="Mir W."/>
            <person name="McCubbin A.G."/>
            <person name="Shore J.S."/>
        </authorList>
    </citation>
    <scope>NUCLEOTIDE SEQUENCE</scope>
    <source>
        <strain evidence="1">F60SS</strain>
    </source>
</reference>
<name>A0A9Q0FXC8_9ROSI</name>